<dbReference type="InterPro" id="IPR000120">
    <property type="entry name" value="Amidase"/>
</dbReference>
<dbReference type="PANTHER" id="PTHR11895:SF7">
    <property type="entry name" value="GLUTAMYL-TRNA(GLN) AMIDOTRANSFERASE SUBUNIT A, MITOCHONDRIAL"/>
    <property type="match status" value="1"/>
</dbReference>
<evidence type="ECO:0000313" key="4">
    <source>
        <dbReference type="Proteomes" id="UP000242972"/>
    </source>
</evidence>
<dbReference type="PANTHER" id="PTHR11895">
    <property type="entry name" value="TRANSAMIDASE"/>
    <property type="match status" value="1"/>
</dbReference>
<dbReference type="Proteomes" id="UP000242972">
    <property type="component" value="Unassembled WGS sequence"/>
</dbReference>
<dbReference type="InterPro" id="IPR020556">
    <property type="entry name" value="Amidase_CS"/>
</dbReference>
<dbReference type="EMBL" id="PXYW01000033">
    <property type="protein sequence ID" value="PSR32710.1"/>
    <property type="molecule type" value="Genomic_DNA"/>
</dbReference>
<organism evidence="3 4">
    <name type="scientific">Sulfobacillus benefaciens</name>
    <dbReference type="NCBI Taxonomy" id="453960"/>
    <lineage>
        <taxon>Bacteria</taxon>
        <taxon>Bacillati</taxon>
        <taxon>Bacillota</taxon>
        <taxon>Clostridia</taxon>
        <taxon>Eubacteriales</taxon>
        <taxon>Clostridiales Family XVII. Incertae Sedis</taxon>
        <taxon>Sulfobacillus</taxon>
    </lineage>
</organism>
<sequence>MRQHHHSLASVHGAHNAKDRQFLAVTGFRCLRLPLGFLWYAERRLPEIHVYSDRRISPMDSLVSLSHQIQTRRISAQELCEAYLHRIEQKNPECNAYITVTAERARLDAAIADKLMEAHRPLSALHGLPVSYKDLIATKGIRTTNGSAIDRNMVPDTNAWIVDKLSTLGMVMLGKTNLHEYAFGITSNNPHFGPVRNPWNTAHVPGGSSGGSAAALAANLCPASIGTDTGGSIRIPSASCGVVGLKPTYSAWSLDGVTLISWSLDHLGPMANYVEDVALLFAEVQGWDWQHTFTRISNSDIRGLKIGVPTTYFLDRIDPAVQKAYEQSLQSFQDLGAIIKEIAIPEIHDATPITLTIALAEAGYVHKDNIAKRLAEFGDDIRPMFSITGDLKALDYIDALKAQHRIRLQFSQVFDTVDILCVPTIPITPPLIGQEEITWTDGTETVFDTMIRFTGFFNLTGNPVLAVPSGTSGEGLPSGIQLVAPHGNELLALKVGYAYQRATLSEFFAKRDLL</sequence>
<comment type="caution">
    <text evidence="3">The sequence shown here is derived from an EMBL/GenBank/DDBJ whole genome shotgun (WGS) entry which is preliminary data.</text>
</comment>
<evidence type="ECO:0000256" key="1">
    <source>
        <dbReference type="ARBA" id="ARBA00009199"/>
    </source>
</evidence>
<evidence type="ECO:0000259" key="2">
    <source>
        <dbReference type="Pfam" id="PF01425"/>
    </source>
</evidence>
<protein>
    <submittedName>
        <fullName evidence="3">Amidase</fullName>
    </submittedName>
</protein>
<gene>
    <name evidence="3" type="ORF">C7B46_13200</name>
</gene>
<name>A0A2T2XDZ7_9FIRM</name>
<comment type="similarity">
    <text evidence="1">Belongs to the amidase family.</text>
</comment>
<dbReference type="PROSITE" id="PS00571">
    <property type="entry name" value="AMIDASES"/>
    <property type="match status" value="1"/>
</dbReference>
<dbReference type="AlphaFoldDB" id="A0A2T2XDZ7"/>
<dbReference type="GO" id="GO:0003824">
    <property type="term" value="F:catalytic activity"/>
    <property type="evidence" value="ECO:0007669"/>
    <property type="project" value="InterPro"/>
</dbReference>
<dbReference type="Gene3D" id="3.90.1300.10">
    <property type="entry name" value="Amidase signature (AS) domain"/>
    <property type="match status" value="1"/>
</dbReference>
<dbReference type="InterPro" id="IPR023631">
    <property type="entry name" value="Amidase_dom"/>
</dbReference>
<accession>A0A2T2XDZ7</accession>
<dbReference type="SUPFAM" id="SSF75304">
    <property type="entry name" value="Amidase signature (AS) enzymes"/>
    <property type="match status" value="1"/>
</dbReference>
<proteinExistence type="inferred from homology"/>
<reference evidence="3 4" key="1">
    <citation type="journal article" date="2014" name="BMC Genomics">
        <title>Comparison of environmental and isolate Sulfobacillus genomes reveals diverse carbon, sulfur, nitrogen, and hydrogen metabolisms.</title>
        <authorList>
            <person name="Justice N.B."/>
            <person name="Norman A."/>
            <person name="Brown C.T."/>
            <person name="Singh A."/>
            <person name="Thomas B.C."/>
            <person name="Banfield J.F."/>
        </authorList>
    </citation>
    <scope>NUCLEOTIDE SEQUENCE [LARGE SCALE GENOMIC DNA]</scope>
    <source>
        <strain evidence="3">AMDSBA4</strain>
    </source>
</reference>
<evidence type="ECO:0000313" key="3">
    <source>
        <dbReference type="EMBL" id="PSR32710.1"/>
    </source>
</evidence>
<dbReference type="Pfam" id="PF01425">
    <property type="entry name" value="Amidase"/>
    <property type="match status" value="1"/>
</dbReference>
<feature type="domain" description="Amidase" evidence="2">
    <location>
        <begin position="78"/>
        <end position="489"/>
    </location>
</feature>
<dbReference type="InterPro" id="IPR036928">
    <property type="entry name" value="AS_sf"/>
</dbReference>